<keyword evidence="5" id="KW-1015">Disulfide bond</keyword>
<keyword evidence="3" id="KW-0408">Iron</keyword>
<proteinExistence type="predicted"/>
<keyword evidence="4" id="KW-0411">Iron-sulfur</keyword>
<dbReference type="Proteomes" id="UP000077275">
    <property type="component" value="Unassembled WGS sequence"/>
</dbReference>
<keyword evidence="2" id="KW-0479">Metal-binding</keyword>
<dbReference type="InterPro" id="IPR036922">
    <property type="entry name" value="Rieske_2Fe-2S_sf"/>
</dbReference>
<dbReference type="InterPro" id="IPR014349">
    <property type="entry name" value="Rieske_Fe-S_prot"/>
</dbReference>
<sequence length="178" mass="20281">MDVESFEYFWTGGDNISQDLVPVIGETSQKGVYIATGFSSWGMTTGTIITDLILKRENSYSDIFSPLRFKNKISQTEKDKIAKFSGESPIHWKSLKDNLFELKNDEAKVVEFEDKTIAIYKDSDSNLFALNGKCTHRTCNLRWNTAEKKWECPCHGAIFNHKGEVVYGPAIKNLERLL</sequence>
<dbReference type="SUPFAM" id="SSF50022">
    <property type="entry name" value="ISP domain"/>
    <property type="match status" value="1"/>
</dbReference>
<dbReference type="PROSITE" id="PS51296">
    <property type="entry name" value="RIESKE"/>
    <property type="match status" value="1"/>
</dbReference>
<evidence type="ECO:0000256" key="1">
    <source>
        <dbReference type="ARBA" id="ARBA00022714"/>
    </source>
</evidence>
<dbReference type="InterPro" id="IPR017941">
    <property type="entry name" value="Rieske_2Fe-2S"/>
</dbReference>
<dbReference type="InterPro" id="IPR036188">
    <property type="entry name" value="FAD/NAD-bd_sf"/>
</dbReference>
<keyword evidence="9" id="KW-1185">Reference proteome</keyword>
<evidence type="ECO:0000256" key="6">
    <source>
        <dbReference type="ARBA" id="ARBA00034078"/>
    </source>
</evidence>
<evidence type="ECO:0000256" key="4">
    <source>
        <dbReference type="ARBA" id="ARBA00023014"/>
    </source>
</evidence>
<dbReference type="Pfam" id="PF00355">
    <property type="entry name" value="Rieske"/>
    <property type="match status" value="1"/>
</dbReference>
<dbReference type="Gene3D" id="3.30.9.10">
    <property type="entry name" value="D-Amino Acid Oxidase, subunit A, domain 2"/>
    <property type="match status" value="1"/>
</dbReference>
<feature type="domain" description="Rieske" evidence="7">
    <location>
        <begin position="87"/>
        <end position="178"/>
    </location>
</feature>
<name>A0A166D9A0_9EURY</name>
<dbReference type="InterPro" id="IPR005805">
    <property type="entry name" value="Rieske_Fe-S_prot_C"/>
</dbReference>
<dbReference type="PRINTS" id="PR00162">
    <property type="entry name" value="RIESKE"/>
</dbReference>
<organism evidence="8 9">
    <name type="scientific">Methanobrevibacter cuticularis</name>
    <dbReference type="NCBI Taxonomy" id="47311"/>
    <lineage>
        <taxon>Archaea</taxon>
        <taxon>Methanobacteriati</taxon>
        <taxon>Methanobacteriota</taxon>
        <taxon>Methanomada group</taxon>
        <taxon>Methanobacteria</taxon>
        <taxon>Methanobacteriales</taxon>
        <taxon>Methanobacteriaceae</taxon>
        <taxon>Methanobrevibacter</taxon>
    </lineage>
</organism>
<dbReference type="GO" id="GO:0051537">
    <property type="term" value="F:2 iron, 2 sulfur cluster binding"/>
    <property type="evidence" value="ECO:0007669"/>
    <property type="project" value="UniProtKB-KW"/>
</dbReference>
<protein>
    <submittedName>
        <fullName evidence="8">Cytochrome b6-f complex iron-sulfur subunit</fullName>
        <ecNumber evidence="8">1.10.9.1</ecNumber>
    </submittedName>
</protein>
<comment type="cofactor">
    <cofactor evidence="6">
        <name>[2Fe-2S] cluster</name>
        <dbReference type="ChEBI" id="CHEBI:190135"/>
    </cofactor>
</comment>
<dbReference type="EC" id="1.10.9.1" evidence="8"/>
<dbReference type="Gene3D" id="2.102.10.10">
    <property type="entry name" value="Rieske [2Fe-2S] iron-sulphur domain"/>
    <property type="match status" value="1"/>
</dbReference>
<dbReference type="RefSeq" id="WP_067260112.1">
    <property type="nucleotide sequence ID" value="NZ_LWMW01000120.1"/>
</dbReference>
<dbReference type="GO" id="GO:0046872">
    <property type="term" value="F:metal ion binding"/>
    <property type="evidence" value="ECO:0007669"/>
    <property type="project" value="UniProtKB-KW"/>
</dbReference>
<dbReference type="AlphaFoldDB" id="A0A166D9A0"/>
<dbReference type="OrthoDB" id="6837at2157"/>
<dbReference type="GO" id="GO:0016491">
    <property type="term" value="F:oxidoreductase activity"/>
    <property type="evidence" value="ECO:0007669"/>
    <property type="project" value="UniProtKB-KW"/>
</dbReference>
<dbReference type="PANTHER" id="PTHR10134">
    <property type="entry name" value="CYTOCHROME B-C1 COMPLEX SUBUNIT RIESKE, MITOCHONDRIAL"/>
    <property type="match status" value="1"/>
</dbReference>
<dbReference type="GO" id="GO:0016020">
    <property type="term" value="C:membrane"/>
    <property type="evidence" value="ECO:0007669"/>
    <property type="project" value="InterPro"/>
</dbReference>
<evidence type="ECO:0000313" key="8">
    <source>
        <dbReference type="EMBL" id="KZX15340.1"/>
    </source>
</evidence>
<evidence type="ECO:0000256" key="5">
    <source>
        <dbReference type="ARBA" id="ARBA00023157"/>
    </source>
</evidence>
<keyword evidence="8" id="KW-0560">Oxidoreductase</keyword>
<dbReference type="EMBL" id="LWMW01000120">
    <property type="protein sequence ID" value="KZX15340.1"/>
    <property type="molecule type" value="Genomic_DNA"/>
</dbReference>
<comment type="caution">
    <text evidence="8">The sequence shown here is derived from an EMBL/GenBank/DDBJ whole genome shotgun (WGS) entry which is preliminary data.</text>
</comment>
<dbReference type="STRING" id="47311.MBCUT_15540"/>
<evidence type="ECO:0000256" key="3">
    <source>
        <dbReference type="ARBA" id="ARBA00023004"/>
    </source>
</evidence>
<dbReference type="PATRIC" id="fig|47311.3.peg.1690"/>
<evidence type="ECO:0000313" key="9">
    <source>
        <dbReference type="Proteomes" id="UP000077275"/>
    </source>
</evidence>
<evidence type="ECO:0000259" key="7">
    <source>
        <dbReference type="PROSITE" id="PS51296"/>
    </source>
</evidence>
<keyword evidence="1" id="KW-0001">2Fe-2S</keyword>
<dbReference type="Gene3D" id="3.50.50.60">
    <property type="entry name" value="FAD/NAD(P)-binding domain"/>
    <property type="match status" value="1"/>
</dbReference>
<evidence type="ECO:0000256" key="2">
    <source>
        <dbReference type="ARBA" id="ARBA00022723"/>
    </source>
</evidence>
<gene>
    <name evidence="8" type="primary">petC</name>
    <name evidence="8" type="ORF">MBCUT_15540</name>
</gene>
<accession>A0A166D9A0</accession>
<reference evidence="8 9" key="1">
    <citation type="submission" date="2016-04" db="EMBL/GenBank/DDBJ databases">
        <title>Genome sequence of Methanobrevibacter cuticularis DSM 11139.</title>
        <authorList>
            <person name="Poehlein A."/>
            <person name="Seedorf H."/>
            <person name="Daniel R."/>
        </authorList>
    </citation>
    <scope>NUCLEOTIDE SEQUENCE [LARGE SCALE GENOMIC DNA]</scope>
    <source>
        <strain evidence="8 9">DSM 11139</strain>
    </source>
</reference>